<accession>A0AAU9XPH0</accession>
<gene>
    <name evidence="2" type="ORF">PMEA_00027313</name>
</gene>
<dbReference type="AlphaFoldDB" id="A0AAU9XPH0"/>
<dbReference type="Proteomes" id="UP001159428">
    <property type="component" value="Unassembled WGS sequence"/>
</dbReference>
<protein>
    <submittedName>
        <fullName evidence="2">Uncharacterized protein</fullName>
    </submittedName>
</protein>
<comment type="caution">
    <text evidence="2">The sequence shown here is derived from an EMBL/GenBank/DDBJ whole genome shotgun (WGS) entry which is preliminary data.</text>
</comment>
<evidence type="ECO:0000256" key="1">
    <source>
        <dbReference type="SAM" id="Phobius"/>
    </source>
</evidence>
<proteinExistence type="predicted"/>
<name>A0AAU9XPH0_9CNID</name>
<keyword evidence="1" id="KW-0812">Transmembrane</keyword>
<evidence type="ECO:0000313" key="3">
    <source>
        <dbReference type="Proteomes" id="UP001159428"/>
    </source>
</evidence>
<sequence>MFFNIDNKLGLTAIRKALNARENKFPSTTCILEAVKICLKSNHSVFKENFFLQIHGTAMGLKNACSYADLAMGEIDLKANRPYGGDIETMYLIFGSKAFLSYINLLITLILFSFSERELHVLDLTLYLIDGFIRTDGYSKPIPK</sequence>
<keyword evidence="1" id="KW-0472">Membrane</keyword>
<evidence type="ECO:0000313" key="2">
    <source>
        <dbReference type="EMBL" id="CAH3153870.1"/>
    </source>
</evidence>
<dbReference type="EMBL" id="CALNXJ010000054">
    <property type="protein sequence ID" value="CAH3153870.1"/>
    <property type="molecule type" value="Genomic_DNA"/>
</dbReference>
<reference evidence="2 3" key="1">
    <citation type="submission" date="2022-05" db="EMBL/GenBank/DDBJ databases">
        <authorList>
            <consortium name="Genoscope - CEA"/>
            <person name="William W."/>
        </authorList>
    </citation>
    <scope>NUCLEOTIDE SEQUENCE [LARGE SCALE GENOMIC DNA]</scope>
</reference>
<dbReference type="PANTHER" id="PTHR21301">
    <property type="entry name" value="REVERSE TRANSCRIPTASE"/>
    <property type="match status" value="1"/>
</dbReference>
<keyword evidence="1" id="KW-1133">Transmembrane helix</keyword>
<dbReference type="PANTHER" id="PTHR21301:SF10">
    <property type="entry name" value="REVERSE TRANSCRIPTASE DOMAIN-CONTAINING PROTEIN"/>
    <property type="match status" value="1"/>
</dbReference>
<keyword evidence="3" id="KW-1185">Reference proteome</keyword>
<feature type="transmembrane region" description="Helical" evidence="1">
    <location>
        <begin position="91"/>
        <end position="114"/>
    </location>
</feature>
<organism evidence="2 3">
    <name type="scientific">Pocillopora meandrina</name>
    <dbReference type="NCBI Taxonomy" id="46732"/>
    <lineage>
        <taxon>Eukaryota</taxon>
        <taxon>Metazoa</taxon>
        <taxon>Cnidaria</taxon>
        <taxon>Anthozoa</taxon>
        <taxon>Hexacorallia</taxon>
        <taxon>Scleractinia</taxon>
        <taxon>Astrocoeniina</taxon>
        <taxon>Pocilloporidae</taxon>
        <taxon>Pocillopora</taxon>
    </lineage>
</organism>